<protein>
    <submittedName>
        <fullName evidence="1">DUF1679 domain-containing protein</fullName>
    </submittedName>
</protein>
<dbReference type="Gene3D" id="3.30.200.20">
    <property type="entry name" value="Phosphorylase Kinase, domain 1"/>
    <property type="match status" value="1"/>
</dbReference>
<dbReference type="InterPro" id="IPR011009">
    <property type="entry name" value="Kinase-like_dom_sf"/>
</dbReference>
<dbReference type="Gene3D" id="3.90.1200.10">
    <property type="match status" value="1"/>
</dbReference>
<dbReference type="GO" id="GO:0004305">
    <property type="term" value="F:ethanolamine kinase activity"/>
    <property type="evidence" value="ECO:0007669"/>
    <property type="project" value="TreeGrafter"/>
</dbReference>
<organism evidence="1 2">
    <name type="scientific">Erysipelothrix piscisicarius</name>
    <dbReference type="NCBI Taxonomy" id="2485784"/>
    <lineage>
        <taxon>Bacteria</taxon>
        <taxon>Bacillati</taxon>
        <taxon>Bacillota</taxon>
        <taxon>Erysipelotrichia</taxon>
        <taxon>Erysipelotrichales</taxon>
        <taxon>Erysipelotrichaceae</taxon>
        <taxon>Erysipelothrix</taxon>
    </lineage>
</organism>
<keyword evidence="2" id="KW-1185">Reference proteome</keyword>
<proteinExistence type="predicted"/>
<evidence type="ECO:0000313" key="1">
    <source>
        <dbReference type="EMBL" id="AZK43516.1"/>
    </source>
</evidence>
<sequence>MAEIITNYMQNIAKTLKCDFDAILNFTPLFGGLTNHSYTFEVDGIKYVYREPGVETDAYINRKSEFYAQLKAKELGLDNSLVFMDQTEGWKISNYIENARYFDYMSEADVKVAIEKVRYLHDANIQGEWEFDLFQKIKDFKQEIGDVGRSHFSDYDDLSERVERIYECVSREGYAKTLCHNDIYTTNILFQDDNFYLIDWEFAMGADPAVDLATFIVCSPYDYPTILKVLDQYAGGTMCAADKHHFIGTFAVTGFYWMNWAIFQEHNGTDVGDFFENYAMYTRLFVEQAEQFYNL</sequence>
<reference evidence="1 2" key="1">
    <citation type="journal article" date="2020" name="Int. J. Syst. Evol. Microbiol.">
        <title>Description of Erysipelothrix piscisicarius sp. nov., an emergent fish pathogen, and assessment of virulence using a tiger barb (Puntigrus tetrazona) infection model.</title>
        <authorList>
            <person name="Pomaranski E.K."/>
            <person name="Griffin M.J."/>
            <person name="Camus A.C."/>
            <person name="Armwood A.R."/>
            <person name="Shelley J."/>
            <person name="Waldbieser G.C."/>
            <person name="LaFrentz B.R."/>
            <person name="Garcia J.C."/>
            <person name="Yanong R."/>
            <person name="Soto E."/>
        </authorList>
    </citation>
    <scope>NUCLEOTIDE SEQUENCE [LARGE SCALE GENOMIC DNA]</scope>
    <source>
        <strain evidence="1 2">15TAL0474</strain>
    </source>
</reference>
<evidence type="ECO:0000313" key="2">
    <source>
        <dbReference type="Proteomes" id="UP000278804"/>
    </source>
</evidence>
<dbReference type="CDD" id="cd05151">
    <property type="entry name" value="ChoK-like"/>
    <property type="match status" value="1"/>
</dbReference>
<dbReference type="KEGG" id="eri:EEI45_00655"/>
<name>A0A3S5HJY1_9FIRM</name>
<dbReference type="EMBL" id="CP034234">
    <property type="protein sequence ID" value="AZK43516.1"/>
    <property type="molecule type" value="Genomic_DNA"/>
</dbReference>
<gene>
    <name evidence="1" type="ORF">EEI45_00655</name>
</gene>
<dbReference type="PANTHER" id="PTHR22603">
    <property type="entry name" value="CHOLINE/ETHANOALAMINE KINASE"/>
    <property type="match status" value="1"/>
</dbReference>
<dbReference type="Proteomes" id="UP000278804">
    <property type="component" value="Chromosome"/>
</dbReference>
<dbReference type="Pfam" id="PF01633">
    <property type="entry name" value="Choline_kinase"/>
    <property type="match status" value="1"/>
</dbReference>
<dbReference type="RefSeq" id="WP_125163740.1">
    <property type="nucleotide sequence ID" value="NZ_CP034234.1"/>
</dbReference>
<dbReference type="AlphaFoldDB" id="A0A3S5HJY1"/>
<accession>A0A3S5HJY1</accession>
<dbReference type="GO" id="GO:0005737">
    <property type="term" value="C:cytoplasm"/>
    <property type="evidence" value="ECO:0007669"/>
    <property type="project" value="TreeGrafter"/>
</dbReference>
<dbReference type="SUPFAM" id="SSF56112">
    <property type="entry name" value="Protein kinase-like (PK-like)"/>
    <property type="match status" value="1"/>
</dbReference>
<dbReference type="PANTHER" id="PTHR22603:SF66">
    <property type="entry name" value="ETHANOLAMINE KINASE"/>
    <property type="match status" value="1"/>
</dbReference>
<dbReference type="GO" id="GO:0006646">
    <property type="term" value="P:phosphatidylethanolamine biosynthetic process"/>
    <property type="evidence" value="ECO:0007669"/>
    <property type="project" value="TreeGrafter"/>
</dbReference>